<feature type="region of interest" description="Disordered" evidence="1">
    <location>
        <begin position="1"/>
        <end position="23"/>
    </location>
</feature>
<dbReference type="Proteomes" id="UP000557566">
    <property type="component" value="Unassembled WGS sequence"/>
</dbReference>
<organism evidence="2 3">
    <name type="scientific">Ophiocordyceps sinensis</name>
    <dbReference type="NCBI Taxonomy" id="72228"/>
    <lineage>
        <taxon>Eukaryota</taxon>
        <taxon>Fungi</taxon>
        <taxon>Dikarya</taxon>
        <taxon>Ascomycota</taxon>
        <taxon>Pezizomycotina</taxon>
        <taxon>Sordariomycetes</taxon>
        <taxon>Hypocreomycetidae</taxon>
        <taxon>Hypocreales</taxon>
        <taxon>Ophiocordycipitaceae</taxon>
        <taxon>Ophiocordyceps</taxon>
    </lineage>
</organism>
<gene>
    <name evidence="2" type="ORF">G6O67_001408</name>
</gene>
<proteinExistence type="predicted"/>
<reference evidence="2 3" key="1">
    <citation type="journal article" date="2020" name="Genome Biol. Evol.">
        <title>A new high-quality draft genome assembly of the Chinese cordyceps Ophiocordyceps sinensis.</title>
        <authorList>
            <person name="Shu R."/>
            <person name="Zhang J."/>
            <person name="Meng Q."/>
            <person name="Zhang H."/>
            <person name="Zhou G."/>
            <person name="Li M."/>
            <person name="Wu P."/>
            <person name="Zhao Y."/>
            <person name="Chen C."/>
            <person name="Qin Q."/>
        </authorList>
    </citation>
    <scope>NUCLEOTIDE SEQUENCE [LARGE SCALE GENOMIC DNA]</scope>
    <source>
        <strain evidence="2 3">IOZ07</strain>
    </source>
</reference>
<dbReference type="GO" id="GO:0019901">
    <property type="term" value="F:protein kinase binding"/>
    <property type="evidence" value="ECO:0007669"/>
    <property type="project" value="InterPro"/>
</dbReference>
<dbReference type="GO" id="GO:0016538">
    <property type="term" value="F:cyclin-dependent protein serine/threonine kinase regulator activity"/>
    <property type="evidence" value="ECO:0007669"/>
    <property type="project" value="TreeGrafter"/>
</dbReference>
<name>A0A8H4PXJ3_9HYPO</name>
<dbReference type="SUPFAM" id="SSF47954">
    <property type="entry name" value="Cyclin-like"/>
    <property type="match status" value="1"/>
</dbReference>
<dbReference type="GO" id="GO:0000307">
    <property type="term" value="C:cyclin-dependent protein kinase holoenzyme complex"/>
    <property type="evidence" value="ECO:0007669"/>
    <property type="project" value="TreeGrafter"/>
</dbReference>
<dbReference type="Gene3D" id="1.10.472.10">
    <property type="entry name" value="Cyclin-like"/>
    <property type="match status" value="1"/>
</dbReference>
<evidence type="ECO:0000256" key="1">
    <source>
        <dbReference type="SAM" id="MobiDB-lite"/>
    </source>
</evidence>
<dbReference type="GO" id="GO:0005634">
    <property type="term" value="C:nucleus"/>
    <property type="evidence" value="ECO:0007669"/>
    <property type="project" value="TreeGrafter"/>
</dbReference>
<dbReference type="Pfam" id="PF08613">
    <property type="entry name" value="Cyclin"/>
    <property type="match status" value="1"/>
</dbReference>
<dbReference type="InterPro" id="IPR036915">
    <property type="entry name" value="Cyclin-like_sf"/>
</dbReference>
<dbReference type="OrthoDB" id="244495at2759"/>
<accession>A0A8H4PXJ3</accession>
<feature type="region of interest" description="Disordered" evidence="1">
    <location>
        <begin position="422"/>
        <end position="459"/>
    </location>
</feature>
<dbReference type="AlphaFoldDB" id="A0A8H4PXJ3"/>
<evidence type="ECO:0008006" key="4">
    <source>
        <dbReference type="Google" id="ProtNLM"/>
    </source>
</evidence>
<feature type="compositionally biased region" description="Basic and acidic residues" evidence="1">
    <location>
        <begin position="425"/>
        <end position="436"/>
    </location>
</feature>
<comment type="caution">
    <text evidence="2">The sequence shown here is derived from an EMBL/GenBank/DDBJ whole genome shotgun (WGS) entry which is preliminary data.</text>
</comment>
<dbReference type="PANTHER" id="PTHR15615">
    <property type="match status" value="1"/>
</dbReference>
<evidence type="ECO:0000313" key="3">
    <source>
        <dbReference type="Proteomes" id="UP000557566"/>
    </source>
</evidence>
<evidence type="ECO:0000313" key="2">
    <source>
        <dbReference type="EMBL" id="KAF4512243.1"/>
    </source>
</evidence>
<keyword evidence="3" id="KW-1185">Reference proteome</keyword>
<dbReference type="CDD" id="cd20557">
    <property type="entry name" value="CYCLIN_ScPCL1-like"/>
    <property type="match status" value="1"/>
</dbReference>
<dbReference type="PANTHER" id="PTHR15615:SF118">
    <property type="entry name" value="CYCLIN, HYPOTHETICAL (EUROFUNG)"/>
    <property type="match status" value="1"/>
</dbReference>
<protein>
    <recommendedName>
        <fullName evidence="4">Cyclin PHO80-like protein</fullName>
    </recommendedName>
</protein>
<dbReference type="InterPro" id="IPR013922">
    <property type="entry name" value="Cyclin_PHO80-like"/>
</dbReference>
<sequence length="685" mass="74809">MSVGIPHSASLLPRPPHYSRSPRAFPPQGCIALPKPRFLANDAACVGSGLRTPPADDMSTAYHPAMPAYDGHAIHSYSSSAMAHVGRSRALMDDARASQHYRGSSQQMQTFPAFQARNGALTTPLHDATPRRSTRPSIPTSEVVMTAKKDSDALRNSSETLIYHSLQIPRCISPDGGNLSDFAAHMTCLFWFDAADNLKRAETIRSRPLNAPIPRLPSLAKPWDQFRKWVHSVLSTTQVTQNVIFLALLFIYRLKMSTPQIKGRAGSEYRLLTVALMLGNKFLDDNTYTNKTWAEVSCFAVQEIHVMEVEFLSNMRYNLLASKEEWEDWLVKLSCFHEYYERARKLPASPIRHTSPTNNVFSSPIPSPTATALPAIPDMGPYTPSVLSTYSPSSCTSKTLSAYHKNPTSPLSAKPSINLAATRKRSPDQDLADHPAKRQVLSRAGHGTPGSVMNTRSNCPVDTARLPAPQLSIVTNQGRNLTGAYSAVNGYPQIPGAGQHVVSLPPLQPGIRAISTVYQPNPATTMAQQPAMATSAGAPMPTTPFHIAPLAGHVTMNYGTPTKHRSPGSLAPFGSSPLVDHLGPGSVGVHTPIPHTPMSNSPSVYLQQRASPYKPIRHVNTLLYPPPSASLDQYHLSVPVQPNQMHYQPLGRRHDVRTGVVPEFLLYNRGQQHLASQGGHQGHYP</sequence>
<dbReference type="EMBL" id="JAAVMX010000002">
    <property type="protein sequence ID" value="KAF4512243.1"/>
    <property type="molecule type" value="Genomic_DNA"/>
</dbReference>